<proteinExistence type="predicted"/>
<sequence>MPSKVICSLHECESDKLQRDTKVKFKEALEKRQAEAKRTKSELELRKLQQDVFAVHQDASAYSKELQCQFE</sequence>
<name>A0A976NXS3_BRELC</name>
<evidence type="ECO:0000313" key="2">
    <source>
        <dbReference type="Proteomes" id="UP000294530"/>
    </source>
</evidence>
<dbReference type="GeneID" id="94347061"/>
<comment type="caution">
    <text evidence="1">The sequence shown here is derived from an EMBL/GenBank/DDBJ whole genome shotgun (WGS) entry which is preliminary data.</text>
</comment>
<keyword evidence="2" id="KW-1185">Reference proteome</keyword>
<gene>
    <name evidence="1" type="ORF">CCR75_003293</name>
</gene>
<evidence type="ECO:0000313" key="1">
    <source>
        <dbReference type="EMBL" id="TDH72008.1"/>
    </source>
</evidence>
<reference evidence="1 2" key="1">
    <citation type="journal article" date="2021" name="Genome Biol.">
        <title>AFLAP: assembly-free linkage analysis pipeline using k-mers from genome sequencing data.</title>
        <authorList>
            <person name="Fletcher K."/>
            <person name="Zhang L."/>
            <person name="Gil J."/>
            <person name="Han R."/>
            <person name="Cavanaugh K."/>
            <person name="Michelmore R."/>
        </authorList>
    </citation>
    <scope>NUCLEOTIDE SEQUENCE [LARGE SCALE GENOMIC DNA]</scope>
    <source>
        <strain evidence="1 2">SF5</strain>
    </source>
</reference>
<protein>
    <submittedName>
        <fullName evidence="1">Uncharacterized protein</fullName>
    </submittedName>
</protein>
<dbReference type="AlphaFoldDB" id="A0A976NXS3"/>
<dbReference type="Proteomes" id="UP000294530">
    <property type="component" value="Unassembled WGS sequence"/>
</dbReference>
<dbReference type="KEGG" id="blac:94347061"/>
<dbReference type="EMBL" id="SHOA02000019">
    <property type="protein sequence ID" value="TDH72008.1"/>
    <property type="molecule type" value="Genomic_DNA"/>
</dbReference>
<dbReference type="RefSeq" id="XP_067821507.1">
    <property type="nucleotide sequence ID" value="XM_067961390.1"/>
</dbReference>
<organism evidence="1 2">
    <name type="scientific">Bremia lactucae</name>
    <name type="common">Lettuce downy mildew</name>
    <dbReference type="NCBI Taxonomy" id="4779"/>
    <lineage>
        <taxon>Eukaryota</taxon>
        <taxon>Sar</taxon>
        <taxon>Stramenopiles</taxon>
        <taxon>Oomycota</taxon>
        <taxon>Peronosporomycetes</taxon>
        <taxon>Peronosporales</taxon>
        <taxon>Peronosporaceae</taxon>
        <taxon>Bremia</taxon>
    </lineage>
</organism>
<accession>A0A976NXS3</accession>